<evidence type="ECO:0000313" key="1">
    <source>
        <dbReference type="EMBL" id="GAI41503.1"/>
    </source>
</evidence>
<comment type="caution">
    <text evidence="1">The sequence shown here is derived from an EMBL/GenBank/DDBJ whole genome shotgun (WGS) entry which is preliminary data.</text>
</comment>
<sequence length="95" mass="10890">FQKGAYQIYINGFASGRIGFVMLQPVMNKFFHLIWSNPKWKFRPPRSIAETEILVRLYMQIIGISFQLSNYSAPFIGGDIQTYVIPQPLNTVTAC</sequence>
<proteinExistence type="predicted"/>
<accession>X1ND26</accession>
<gene>
    <name evidence="1" type="ORF">S06H3_50221</name>
</gene>
<organism evidence="1">
    <name type="scientific">marine sediment metagenome</name>
    <dbReference type="NCBI Taxonomy" id="412755"/>
    <lineage>
        <taxon>unclassified sequences</taxon>
        <taxon>metagenomes</taxon>
        <taxon>ecological metagenomes</taxon>
    </lineage>
</organism>
<name>X1ND26_9ZZZZ</name>
<feature type="non-terminal residue" evidence="1">
    <location>
        <position position="1"/>
    </location>
</feature>
<dbReference type="EMBL" id="BARV01031777">
    <property type="protein sequence ID" value="GAI41503.1"/>
    <property type="molecule type" value="Genomic_DNA"/>
</dbReference>
<reference evidence="1" key="1">
    <citation type="journal article" date="2014" name="Front. Microbiol.">
        <title>High frequency of phylogenetically diverse reductive dehalogenase-homologous genes in deep subseafloor sedimentary metagenomes.</title>
        <authorList>
            <person name="Kawai M."/>
            <person name="Futagami T."/>
            <person name="Toyoda A."/>
            <person name="Takaki Y."/>
            <person name="Nishi S."/>
            <person name="Hori S."/>
            <person name="Arai W."/>
            <person name="Tsubouchi T."/>
            <person name="Morono Y."/>
            <person name="Uchiyama I."/>
            <person name="Ito T."/>
            <person name="Fujiyama A."/>
            <person name="Inagaki F."/>
            <person name="Takami H."/>
        </authorList>
    </citation>
    <scope>NUCLEOTIDE SEQUENCE</scope>
    <source>
        <strain evidence="1">Expedition CK06-06</strain>
    </source>
</reference>
<dbReference type="AlphaFoldDB" id="X1ND26"/>
<protein>
    <submittedName>
        <fullName evidence="1">Uncharacterized protein</fullName>
    </submittedName>
</protein>